<evidence type="ECO:0000256" key="2">
    <source>
        <dbReference type="ARBA" id="ARBA00004229"/>
    </source>
</evidence>
<dbReference type="GO" id="GO:0050515">
    <property type="term" value="F:4-(cytidine 5'-diphospho)-2-C-methyl-D-erythritol kinase activity"/>
    <property type="evidence" value="ECO:0007669"/>
    <property type="project" value="UniProtKB-EC"/>
</dbReference>
<dbReference type="SUPFAM" id="SSF55060">
    <property type="entry name" value="GHMP Kinase, C-terminal domain"/>
    <property type="match status" value="1"/>
</dbReference>
<dbReference type="GO" id="GO:0016114">
    <property type="term" value="P:terpenoid biosynthetic process"/>
    <property type="evidence" value="ECO:0007669"/>
    <property type="project" value="InterPro"/>
</dbReference>
<dbReference type="Pfam" id="PF08544">
    <property type="entry name" value="GHMP_kinases_C"/>
    <property type="match status" value="1"/>
</dbReference>
<proteinExistence type="inferred from homology"/>
<evidence type="ECO:0000256" key="7">
    <source>
        <dbReference type="ARBA" id="ARBA00022679"/>
    </source>
</evidence>
<keyword evidence="12" id="KW-0414">Isoprene biosynthesis</keyword>
<dbReference type="GO" id="GO:0005524">
    <property type="term" value="F:ATP binding"/>
    <property type="evidence" value="ECO:0007669"/>
    <property type="project" value="UniProtKB-KW"/>
</dbReference>
<evidence type="ECO:0000256" key="8">
    <source>
        <dbReference type="ARBA" id="ARBA00022741"/>
    </source>
</evidence>
<evidence type="ECO:0000256" key="15">
    <source>
        <dbReference type="ARBA" id="ARBA00060636"/>
    </source>
</evidence>
<dbReference type="Gene3D" id="3.30.70.890">
    <property type="entry name" value="GHMP kinase, C-terminal domain"/>
    <property type="match status" value="1"/>
</dbReference>
<dbReference type="GO" id="GO:0009507">
    <property type="term" value="C:chloroplast"/>
    <property type="evidence" value="ECO:0007669"/>
    <property type="project" value="UniProtKB-SubCell"/>
</dbReference>
<name>A0AAU9MET0_9ASTR</name>
<dbReference type="InterPro" id="IPR020568">
    <property type="entry name" value="Ribosomal_Su5_D2-typ_SF"/>
</dbReference>
<keyword evidence="11" id="KW-0809">Transit peptide</keyword>
<evidence type="ECO:0000256" key="12">
    <source>
        <dbReference type="ARBA" id="ARBA00023229"/>
    </source>
</evidence>
<dbReference type="EC" id="2.7.1.148" evidence="4"/>
<comment type="catalytic activity">
    <reaction evidence="1">
        <text>4-CDP-2-C-methyl-D-erythritol + ATP = 4-CDP-2-C-methyl-D-erythritol 2-phosphate + ADP + H(+)</text>
        <dbReference type="Rhea" id="RHEA:18437"/>
        <dbReference type="ChEBI" id="CHEBI:15378"/>
        <dbReference type="ChEBI" id="CHEBI:30616"/>
        <dbReference type="ChEBI" id="CHEBI:57823"/>
        <dbReference type="ChEBI" id="CHEBI:57919"/>
        <dbReference type="ChEBI" id="CHEBI:456216"/>
        <dbReference type="EC" id="2.7.1.148"/>
    </reaction>
</comment>
<evidence type="ECO:0000256" key="5">
    <source>
        <dbReference type="ARBA" id="ARBA00022528"/>
    </source>
</evidence>
<keyword evidence="5" id="KW-0150">Chloroplast</keyword>
<dbReference type="EMBL" id="CAKMRJ010000266">
    <property type="protein sequence ID" value="CAH1419323.1"/>
    <property type="molecule type" value="Genomic_DNA"/>
</dbReference>
<evidence type="ECO:0000256" key="4">
    <source>
        <dbReference type="ARBA" id="ARBA00012052"/>
    </source>
</evidence>
<gene>
    <name evidence="18" type="ORF">LVIROSA_LOCUS6860</name>
</gene>
<evidence type="ECO:0000256" key="13">
    <source>
        <dbReference type="ARBA" id="ARBA00032554"/>
    </source>
</evidence>
<dbReference type="Pfam" id="PF00288">
    <property type="entry name" value="GHMP_kinases_N"/>
    <property type="match status" value="1"/>
</dbReference>
<dbReference type="NCBIfam" id="TIGR00154">
    <property type="entry name" value="ispE"/>
    <property type="match status" value="1"/>
</dbReference>
<evidence type="ECO:0000256" key="10">
    <source>
        <dbReference type="ARBA" id="ARBA00022840"/>
    </source>
</evidence>
<evidence type="ECO:0000256" key="9">
    <source>
        <dbReference type="ARBA" id="ARBA00022777"/>
    </source>
</evidence>
<evidence type="ECO:0000256" key="6">
    <source>
        <dbReference type="ARBA" id="ARBA00022640"/>
    </source>
</evidence>
<dbReference type="Proteomes" id="UP001157418">
    <property type="component" value="Unassembled WGS sequence"/>
</dbReference>
<evidence type="ECO:0000313" key="18">
    <source>
        <dbReference type="EMBL" id="CAH1419323.1"/>
    </source>
</evidence>
<dbReference type="InterPro" id="IPR014721">
    <property type="entry name" value="Ribsml_uS5_D2-typ_fold_subgr"/>
</dbReference>
<comment type="pathway">
    <text evidence="15">Isoprenoid biosynthesis; isopentenyl diphosphate biosynthesis via DXP pathway; isopentenyl diphosphate from 1-deoxy-D-xylulose 5-phosphate: step 3/6.</text>
</comment>
<comment type="similarity">
    <text evidence="3">Belongs to the GHMP kinase family. IspE subfamily.</text>
</comment>
<keyword evidence="9" id="KW-0418">Kinase</keyword>
<dbReference type="PANTHER" id="PTHR43527">
    <property type="entry name" value="4-DIPHOSPHOCYTIDYL-2-C-METHYL-D-ERYTHRITOL KINASE, CHLOROPLASTIC"/>
    <property type="match status" value="1"/>
</dbReference>
<feature type="domain" description="GHMP kinase N-terminal" evidence="16">
    <location>
        <begin position="165"/>
        <end position="242"/>
    </location>
</feature>
<dbReference type="InterPro" id="IPR004424">
    <property type="entry name" value="IspE"/>
</dbReference>
<protein>
    <recommendedName>
        <fullName evidence="4">4-(cytidine 5'-diphospho)-2-C-methyl-D-erythritol kinase</fullName>
        <ecNumber evidence="4">2.7.1.148</ecNumber>
    </recommendedName>
    <alternativeName>
        <fullName evidence="13">4-(cytidine-5'-diphospho)-2-C-methyl-D-erythritol kinase</fullName>
    </alternativeName>
</protein>
<keyword evidence="7" id="KW-0808">Transferase</keyword>
<sequence>MAAMAASHFFCSRHINYSSDSISKFSNPLGDGSLRPYFSSHKSKGFSSFQTKCRNSRTHIVKAISDSSKHDRKQVELVYNLDEKLNRLADEVDMNAGLSRLSLFSPCKINVFLRITSKRPDGFHDLASLFHVISLGDKIKFSLSPSKSKDRLSTNVPGIPLDERNLIIKALNLYRKKTGSDKFFWIHVDKRVPTGAGLGGGSSNAATALWAANQFSGGVVTEKELQEWSGEIGSDVPFFFSNGAAYCTGRGEIVQDIPSPLPFDLPMVLIKPPQACSTAEVYKRFRLDVSSSIEPSTLLEKISKNGISQDVCVNDLEAPAFEVLPSLKRLKQRILAAGRGKYDAVFMSGSGSTIVGVGSPDPPQFIYDDEDYKDVFLSEATFITRGDQQWYTEPSSSNATSHADKSSCVG</sequence>
<comment type="caution">
    <text evidence="18">The sequence shown here is derived from an EMBL/GenBank/DDBJ whole genome shotgun (WGS) entry which is preliminary data.</text>
</comment>
<organism evidence="18 19">
    <name type="scientific">Lactuca virosa</name>
    <dbReference type="NCBI Taxonomy" id="75947"/>
    <lineage>
        <taxon>Eukaryota</taxon>
        <taxon>Viridiplantae</taxon>
        <taxon>Streptophyta</taxon>
        <taxon>Embryophyta</taxon>
        <taxon>Tracheophyta</taxon>
        <taxon>Spermatophyta</taxon>
        <taxon>Magnoliopsida</taxon>
        <taxon>eudicotyledons</taxon>
        <taxon>Gunneridae</taxon>
        <taxon>Pentapetalae</taxon>
        <taxon>asterids</taxon>
        <taxon>campanulids</taxon>
        <taxon>Asterales</taxon>
        <taxon>Asteraceae</taxon>
        <taxon>Cichorioideae</taxon>
        <taxon>Cichorieae</taxon>
        <taxon>Lactucinae</taxon>
        <taxon>Lactuca</taxon>
    </lineage>
</organism>
<dbReference type="PANTHER" id="PTHR43527:SF2">
    <property type="entry name" value="4-DIPHOSPHOCYTIDYL-2-C-METHYL-D-ERYTHRITOL KINASE, CHLOROPLASTIC"/>
    <property type="match status" value="1"/>
</dbReference>
<dbReference type="AlphaFoldDB" id="A0AAU9MET0"/>
<evidence type="ECO:0000256" key="11">
    <source>
        <dbReference type="ARBA" id="ARBA00022946"/>
    </source>
</evidence>
<evidence type="ECO:0000259" key="16">
    <source>
        <dbReference type="Pfam" id="PF00288"/>
    </source>
</evidence>
<dbReference type="HAMAP" id="MF_00061">
    <property type="entry name" value="IspE"/>
    <property type="match status" value="1"/>
</dbReference>
<evidence type="ECO:0000313" key="19">
    <source>
        <dbReference type="Proteomes" id="UP001157418"/>
    </source>
</evidence>
<evidence type="ECO:0000256" key="1">
    <source>
        <dbReference type="ARBA" id="ARBA00001304"/>
    </source>
</evidence>
<dbReference type="InterPro" id="IPR036554">
    <property type="entry name" value="GHMP_kinase_C_sf"/>
</dbReference>
<keyword evidence="10" id="KW-0067">ATP-binding</keyword>
<evidence type="ECO:0000256" key="14">
    <source>
        <dbReference type="ARBA" id="ARBA00057894"/>
    </source>
</evidence>
<dbReference type="SUPFAM" id="SSF54211">
    <property type="entry name" value="Ribosomal protein S5 domain 2-like"/>
    <property type="match status" value="1"/>
</dbReference>
<comment type="subcellular location">
    <subcellularLocation>
        <location evidence="2">Plastid</location>
        <location evidence="2">Chloroplast</location>
    </subcellularLocation>
</comment>
<dbReference type="InterPro" id="IPR006204">
    <property type="entry name" value="GHMP_kinase_N_dom"/>
</dbReference>
<comment type="function">
    <text evidence="14">Catalyzes the phosphorylation of the position 2 hydroxy group of 4-diphosphocytidyl-2C-methyl-D-erythritol.</text>
</comment>
<accession>A0AAU9MET0</accession>
<keyword evidence="8" id="KW-0547">Nucleotide-binding</keyword>
<evidence type="ECO:0000256" key="3">
    <source>
        <dbReference type="ARBA" id="ARBA00009684"/>
    </source>
</evidence>
<reference evidence="18 19" key="1">
    <citation type="submission" date="2022-01" db="EMBL/GenBank/DDBJ databases">
        <authorList>
            <person name="Xiong W."/>
            <person name="Schranz E."/>
        </authorList>
    </citation>
    <scope>NUCLEOTIDE SEQUENCE [LARGE SCALE GENOMIC DNA]</scope>
</reference>
<dbReference type="FunFam" id="3.30.70.890:FF:000009">
    <property type="entry name" value="4-diphosphocytidyl-2-C-methyl-D-erythritol kinase, chloroplastic"/>
    <property type="match status" value="1"/>
</dbReference>
<dbReference type="Gene3D" id="3.30.230.10">
    <property type="match status" value="1"/>
</dbReference>
<feature type="domain" description="GHMP kinase C-terminal" evidence="17">
    <location>
        <begin position="312"/>
        <end position="368"/>
    </location>
</feature>
<keyword evidence="6" id="KW-0934">Plastid</keyword>
<dbReference type="InterPro" id="IPR013750">
    <property type="entry name" value="GHMP_kinase_C_dom"/>
</dbReference>
<dbReference type="FunFam" id="3.30.230.10:FF:000045">
    <property type="entry name" value="4-diphosphocytidyl-2-C-methyl-D-erythritol kinase, chloroplastic"/>
    <property type="match status" value="1"/>
</dbReference>
<evidence type="ECO:0000259" key="17">
    <source>
        <dbReference type="Pfam" id="PF08544"/>
    </source>
</evidence>
<keyword evidence="19" id="KW-1185">Reference proteome</keyword>